<dbReference type="OMA" id="MDTIVED"/>
<dbReference type="AlphaFoldDB" id="A0A2H3DY66"/>
<dbReference type="SUPFAM" id="SSF52047">
    <property type="entry name" value="RNI-like"/>
    <property type="match status" value="1"/>
</dbReference>
<gene>
    <name evidence="1" type="ORF">ARMGADRAFT_1072514</name>
</gene>
<organism evidence="1 2">
    <name type="scientific">Armillaria gallica</name>
    <name type="common">Bulbous honey fungus</name>
    <name type="synonym">Armillaria bulbosa</name>
    <dbReference type="NCBI Taxonomy" id="47427"/>
    <lineage>
        <taxon>Eukaryota</taxon>
        <taxon>Fungi</taxon>
        <taxon>Dikarya</taxon>
        <taxon>Basidiomycota</taxon>
        <taxon>Agaricomycotina</taxon>
        <taxon>Agaricomycetes</taxon>
        <taxon>Agaricomycetidae</taxon>
        <taxon>Agaricales</taxon>
        <taxon>Marasmiineae</taxon>
        <taxon>Physalacriaceae</taxon>
        <taxon>Armillaria</taxon>
    </lineage>
</organism>
<dbReference type="InParanoid" id="A0A2H3DY66"/>
<reference evidence="2" key="1">
    <citation type="journal article" date="2017" name="Nat. Ecol. Evol.">
        <title>Genome expansion and lineage-specific genetic innovations in the forest pathogenic fungi Armillaria.</title>
        <authorList>
            <person name="Sipos G."/>
            <person name="Prasanna A.N."/>
            <person name="Walter M.C."/>
            <person name="O'Connor E."/>
            <person name="Balint B."/>
            <person name="Krizsan K."/>
            <person name="Kiss B."/>
            <person name="Hess J."/>
            <person name="Varga T."/>
            <person name="Slot J."/>
            <person name="Riley R."/>
            <person name="Boka B."/>
            <person name="Rigling D."/>
            <person name="Barry K."/>
            <person name="Lee J."/>
            <person name="Mihaltcheva S."/>
            <person name="LaButti K."/>
            <person name="Lipzen A."/>
            <person name="Waldron R."/>
            <person name="Moloney N.M."/>
            <person name="Sperisen C."/>
            <person name="Kredics L."/>
            <person name="Vagvoelgyi C."/>
            <person name="Patrignani A."/>
            <person name="Fitzpatrick D."/>
            <person name="Nagy I."/>
            <person name="Doyle S."/>
            <person name="Anderson J.B."/>
            <person name="Grigoriev I.V."/>
            <person name="Gueldener U."/>
            <person name="Muensterkoetter M."/>
            <person name="Nagy L.G."/>
        </authorList>
    </citation>
    <scope>NUCLEOTIDE SEQUENCE [LARGE SCALE GENOMIC DNA]</scope>
    <source>
        <strain evidence="2">Ar21-2</strain>
    </source>
</reference>
<sequence>MSESSSNTLSSPLCSTEDMVQAIATERHSLDIPPEIYEEIIDYLWDNKDALVACSFCRPLYLRTRVHLFHSIELKHTPNGEPFSKSVLPCIKKITIHPGSDILSVTPLLSSLPNLTALRLDALEFPDPWSLHQFVCQLRELTSLDLSRIRFRRDILVELGSLAGSFPKINKITVCGTSLHASVVGFLIHRRALRAVYVDSLRELCIKYPAGECMSCICTFVRAASRSLKSLEIRIRATEMSSWPAQLDVLPLTMPVLLIEMNYKYFGSHDEVMRWLLDSLTGADGPIKVETLTLVVVPPLYFNEYVIEGNDRRWARMWLRLDEILTGPDMKVFRRLKVTTICPPSDRIYWEGSHFTEWVRGKLPLVNERNMLDMDTIVEDISW</sequence>
<dbReference type="Gene3D" id="3.80.10.10">
    <property type="entry name" value="Ribonuclease Inhibitor"/>
    <property type="match status" value="1"/>
</dbReference>
<evidence type="ECO:0008006" key="3">
    <source>
        <dbReference type="Google" id="ProtNLM"/>
    </source>
</evidence>
<dbReference type="InterPro" id="IPR032675">
    <property type="entry name" value="LRR_dom_sf"/>
</dbReference>
<accession>A0A2H3DY66</accession>
<protein>
    <recommendedName>
        <fullName evidence="3">F-box domain-containing protein</fullName>
    </recommendedName>
</protein>
<dbReference type="EMBL" id="KZ293646">
    <property type="protein sequence ID" value="PBL00126.1"/>
    <property type="molecule type" value="Genomic_DNA"/>
</dbReference>
<evidence type="ECO:0000313" key="2">
    <source>
        <dbReference type="Proteomes" id="UP000217790"/>
    </source>
</evidence>
<dbReference type="OrthoDB" id="2788229at2759"/>
<dbReference type="Proteomes" id="UP000217790">
    <property type="component" value="Unassembled WGS sequence"/>
</dbReference>
<proteinExistence type="predicted"/>
<keyword evidence="2" id="KW-1185">Reference proteome</keyword>
<name>A0A2H3DY66_ARMGA</name>
<evidence type="ECO:0000313" key="1">
    <source>
        <dbReference type="EMBL" id="PBL00126.1"/>
    </source>
</evidence>